<dbReference type="InterPro" id="IPR052050">
    <property type="entry name" value="SecEffector_AnkRepeat"/>
</dbReference>
<organism evidence="1 2">
    <name type="scientific">Polyrhizophydium stewartii</name>
    <dbReference type="NCBI Taxonomy" id="2732419"/>
    <lineage>
        <taxon>Eukaryota</taxon>
        <taxon>Fungi</taxon>
        <taxon>Fungi incertae sedis</taxon>
        <taxon>Chytridiomycota</taxon>
        <taxon>Chytridiomycota incertae sedis</taxon>
        <taxon>Chytridiomycetes</taxon>
        <taxon>Rhizophydiales</taxon>
        <taxon>Rhizophydiales incertae sedis</taxon>
        <taxon>Polyrhizophydium</taxon>
    </lineage>
</organism>
<name>A0ABR4NG06_9FUNG</name>
<evidence type="ECO:0008006" key="3">
    <source>
        <dbReference type="Google" id="ProtNLM"/>
    </source>
</evidence>
<gene>
    <name evidence="1" type="ORF">HK105_201789</name>
</gene>
<dbReference type="InterPro" id="IPR036770">
    <property type="entry name" value="Ankyrin_rpt-contain_sf"/>
</dbReference>
<keyword evidence="2" id="KW-1185">Reference proteome</keyword>
<evidence type="ECO:0000313" key="2">
    <source>
        <dbReference type="Proteomes" id="UP001527925"/>
    </source>
</evidence>
<protein>
    <recommendedName>
        <fullName evidence="3">Ankyrin repeat domain-containing protein</fullName>
    </recommendedName>
</protein>
<dbReference type="PANTHER" id="PTHR46586:SF3">
    <property type="entry name" value="ANKYRIN REPEAT-CONTAINING PROTEIN"/>
    <property type="match status" value="1"/>
</dbReference>
<dbReference type="Gene3D" id="1.25.40.20">
    <property type="entry name" value="Ankyrin repeat-containing domain"/>
    <property type="match status" value="1"/>
</dbReference>
<proteinExistence type="predicted"/>
<accession>A0ABR4NG06</accession>
<reference evidence="1 2" key="1">
    <citation type="submission" date="2023-09" db="EMBL/GenBank/DDBJ databases">
        <title>Pangenome analysis of Batrachochytrium dendrobatidis and related Chytrids.</title>
        <authorList>
            <person name="Yacoub M.N."/>
            <person name="Stajich J.E."/>
            <person name="James T.Y."/>
        </authorList>
    </citation>
    <scope>NUCLEOTIDE SEQUENCE [LARGE SCALE GENOMIC DNA]</scope>
    <source>
        <strain evidence="1 2">JEL0888</strain>
    </source>
</reference>
<evidence type="ECO:0000313" key="1">
    <source>
        <dbReference type="EMBL" id="KAL2918389.1"/>
    </source>
</evidence>
<dbReference type="EMBL" id="JADGIZ020000006">
    <property type="protein sequence ID" value="KAL2918389.1"/>
    <property type="molecule type" value="Genomic_DNA"/>
</dbReference>
<dbReference type="Proteomes" id="UP001527925">
    <property type="component" value="Unassembled WGS sequence"/>
</dbReference>
<dbReference type="PANTHER" id="PTHR46586">
    <property type="entry name" value="ANKYRIN REPEAT-CONTAINING PROTEIN"/>
    <property type="match status" value="1"/>
</dbReference>
<comment type="caution">
    <text evidence="1">The sequence shown here is derived from an EMBL/GenBank/DDBJ whole genome shotgun (WGS) entry which is preliminary data.</text>
</comment>
<sequence>MIDWTRPETLLLTAIEEGAVWLLDELVVVRRAVRPGARTPCIAAESGRCEVVDWLRAHIAADVWPRDLAVHAALGGSLDLVKQAAAGMPQGHAVAALANAASRGHRHIVEWLADHGAGSCPNHAFSAAVHGGHVHVLDYLRTRFGRDFERFRSSAAWYSVHLPALKWLRDAGAAVPAAAPIEALLREGDVAGVRWACEALGVRITQGMFATACARNHAALARWMLTRPRITVDSNAVRAAVKAHAVDALGVIVRHDRRVLAAVAEAAAKDGDADLAEWLRIRLSATHTNK</sequence>
<dbReference type="SUPFAM" id="SSF48403">
    <property type="entry name" value="Ankyrin repeat"/>
    <property type="match status" value="1"/>
</dbReference>